<accession>A0ABV4UJX5</accession>
<organism evidence="4 5">
    <name type="scientific">Arthrobacter halodurans</name>
    <dbReference type="NCBI Taxonomy" id="516699"/>
    <lineage>
        <taxon>Bacteria</taxon>
        <taxon>Bacillati</taxon>
        <taxon>Actinomycetota</taxon>
        <taxon>Actinomycetes</taxon>
        <taxon>Micrococcales</taxon>
        <taxon>Micrococcaceae</taxon>
        <taxon>Arthrobacter</taxon>
    </lineage>
</organism>
<reference evidence="4 5" key="1">
    <citation type="submission" date="2024-09" db="EMBL/GenBank/DDBJ databases">
        <authorList>
            <person name="Salinas-Garcia M.A."/>
            <person name="Prieme A."/>
        </authorList>
    </citation>
    <scope>NUCLEOTIDE SEQUENCE [LARGE SCALE GENOMIC DNA]</scope>
    <source>
        <strain evidence="4 5">DSM 21081</strain>
    </source>
</reference>
<feature type="compositionally biased region" description="Low complexity" evidence="1">
    <location>
        <begin position="48"/>
        <end position="57"/>
    </location>
</feature>
<dbReference type="InterPro" id="IPR026935">
    <property type="entry name" value="BtrH_N"/>
</dbReference>
<dbReference type="Pfam" id="PF14399">
    <property type="entry name" value="BtrH_N"/>
    <property type="match status" value="1"/>
</dbReference>
<proteinExistence type="predicted"/>
<feature type="domain" description="Butirosin biosynthesis protein H N-terminal" evidence="2">
    <location>
        <begin position="83"/>
        <end position="213"/>
    </location>
</feature>
<feature type="domain" description="DUF4872" evidence="3">
    <location>
        <begin position="225"/>
        <end position="412"/>
    </location>
</feature>
<keyword evidence="5" id="KW-1185">Reference proteome</keyword>
<dbReference type="Pfam" id="PF16169">
    <property type="entry name" value="DUF4872"/>
    <property type="match status" value="1"/>
</dbReference>
<dbReference type="RefSeq" id="WP_373971055.1">
    <property type="nucleotide sequence ID" value="NZ_JBHDLJ010000003.1"/>
</dbReference>
<evidence type="ECO:0000256" key="1">
    <source>
        <dbReference type="SAM" id="MobiDB-lite"/>
    </source>
</evidence>
<dbReference type="Proteomes" id="UP001575652">
    <property type="component" value="Unassembled WGS sequence"/>
</dbReference>
<gene>
    <name evidence="4" type="ORF">ACETWP_04685</name>
</gene>
<sequence length="424" mass="44984">MSQPKQLKKLTRERMDATGESYTTARKAILAGKPANPVNAARGGGPGAAPDSRPGDGAAEEQELPEYPAPDNVTQYDAGLWHRVLTQAGVTNPITGAAPSEALLAGIAGGIGFMVFTFEYESVTTATVVTRSHPEPYTASLLARLGVPVRETHTSSVKQAQANLDDGLDEGRAVVVRVTEGALPWIDSDELEESESVDVAVVGEDDGDYLVDDGSGALRVVAAAELAAARSRRKKDRHWQAWIPEPVAPRVKVLRRGVVEAIDQTTGRLLGTAPLQGIPAHFAKNFGVAGMRNWAERLRDTTTRRGWTALFADEERLRGGVGQLAGFLDSDRFCGAGGLRGLYADFLEEAAALPGLAGLAAAAAPYRELAPLWEELAEVVDPDVEAGERSALFARMADVVERIADAEESAARGLREALEAATAS</sequence>
<name>A0ABV4UJX5_9MICC</name>
<dbReference type="EMBL" id="JBHDLJ010000003">
    <property type="protein sequence ID" value="MFB0833877.1"/>
    <property type="molecule type" value="Genomic_DNA"/>
</dbReference>
<dbReference type="InterPro" id="IPR032369">
    <property type="entry name" value="DUF4872"/>
</dbReference>
<evidence type="ECO:0000313" key="4">
    <source>
        <dbReference type="EMBL" id="MFB0833877.1"/>
    </source>
</evidence>
<evidence type="ECO:0000259" key="2">
    <source>
        <dbReference type="Pfam" id="PF14399"/>
    </source>
</evidence>
<feature type="region of interest" description="Disordered" evidence="1">
    <location>
        <begin position="1"/>
        <end position="73"/>
    </location>
</feature>
<evidence type="ECO:0000259" key="3">
    <source>
        <dbReference type="Pfam" id="PF16169"/>
    </source>
</evidence>
<evidence type="ECO:0000313" key="5">
    <source>
        <dbReference type="Proteomes" id="UP001575652"/>
    </source>
</evidence>
<protein>
    <submittedName>
        <fullName evidence="4">DUF4872 domain-containing protein</fullName>
    </submittedName>
</protein>
<comment type="caution">
    <text evidence="4">The sequence shown here is derived from an EMBL/GenBank/DDBJ whole genome shotgun (WGS) entry which is preliminary data.</text>
</comment>